<protein>
    <submittedName>
        <fullName evidence="3">Uncharacterized protein</fullName>
    </submittedName>
</protein>
<keyword evidence="1" id="KW-0175">Coiled coil</keyword>
<sequence length="177" mass="19765">MVKRKAAEHRSPSPKPADKSSKPENPVEADDGNGSECSFDPSGSDNDNITEVGDDAGQDNLQQLFLTLQQNTQKRRTQALSAALNSYSKTLDNTTVALLGSITDKRTREEAEFQMKKDRITELMTRRKELVLELQAIKKDVEECVAQGSKDARMDGDKVIADFIKYDESVRKTWLGK</sequence>
<dbReference type="EMBL" id="ML119652">
    <property type="protein sequence ID" value="RPA85643.1"/>
    <property type="molecule type" value="Genomic_DNA"/>
</dbReference>
<dbReference type="AlphaFoldDB" id="A0A3N4IHL4"/>
<reference evidence="3 4" key="1">
    <citation type="journal article" date="2018" name="Nat. Ecol. Evol.">
        <title>Pezizomycetes genomes reveal the molecular basis of ectomycorrhizal truffle lifestyle.</title>
        <authorList>
            <person name="Murat C."/>
            <person name="Payen T."/>
            <person name="Noel B."/>
            <person name="Kuo A."/>
            <person name="Morin E."/>
            <person name="Chen J."/>
            <person name="Kohler A."/>
            <person name="Krizsan K."/>
            <person name="Balestrini R."/>
            <person name="Da Silva C."/>
            <person name="Montanini B."/>
            <person name="Hainaut M."/>
            <person name="Levati E."/>
            <person name="Barry K.W."/>
            <person name="Belfiori B."/>
            <person name="Cichocki N."/>
            <person name="Clum A."/>
            <person name="Dockter R.B."/>
            <person name="Fauchery L."/>
            <person name="Guy J."/>
            <person name="Iotti M."/>
            <person name="Le Tacon F."/>
            <person name="Lindquist E.A."/>
            <person name="Lipzen A."/>
            <person name="Malagnac F."/>
            <person name="Mello A."/>
            <person name="Molinier V."/>
            <person name="Miyauchi S."/>
            <person name="Poulain J."/>
            <person name="Riccioni C."/>
            <person name="Rubini A."/>
            <person name="Sitrit Y."/>
            <person name="Splivallo R."/>
            <person name="Traeger S."/>
            <person name="Wang M."/>
            <person name="Zifcakova L."/>
            <person name="Wipf D."/>
            <person name="Zambonelli A."/>
            <person name="Paolocci F."/>
            <person name="Nowrousian M."/>
            <person name="Ottonello S."/>
            <person name="Baldrian P."/>
            <person name="Spatafora J.W."/>
            <person name="Henrissat B."/>
            <person name="Nagy L.G."/>
            <person name="Aury J.M."/>
            <person name="Wincker P."/>
            <person name="Grigoriev I.V."/>
            <person name="Bonfante P."/>
            <person name="Martin F.M."/>
        </authorList>
    </citation>
    <scope>NUCLEOTIDE SEQUENCE [LARGE SCALE GENOMIC DNA]</scope>
    <source>
        <strain evidence="3 4">RN42</strain>
    </source>
</reference>
<name>A0A3N4IHL4_ASCIM</name>
<dbReference type="Proteomes" id="UP000275078">
    <property type="component" value="Unassembled WGS sequence"/>
</dbReference>
<feature type="coiled-coil region" evidence="1">
    <location>
        <begin position="120"/>
        <end position="147"/>
    </location>
</feature>
<evidence type="ECO:0000256" key="1">
    <source>
        <dbReference type="SAM" id="Coils"/>
    </source>
</evidence>
<gene>
    <name evidence="3" type="ORF">BJ508DRAFT_166080</name>
</gene>
<feature type="compositionally biased region" description="Basic and acidic residues" evidence="2">
    <location>
        <begin position="8"/>
        <end position="22"/>
    </location>
</feature>
<proteinExistence type="predicted"/>
<feature type="region of interest" description="Disordered" evidence="2">
    <location>
        <begin position="1"/>
        <end position="55"/>
    </location>
</feature>
<keyword evidence="4" id="KW-1185">Reference proteome</keyword>
<evidence type="ECO:0000313" key="3">
    <source>
        <dbReference type="EMBL" id="RPA85643.1"/>
    </source>
</evidence>
<evidence type="ECO:0000256" key="2">
    <source>
        <dbReference type="SAM" id="MobiDB-lite"/>
    </source>
</evidence>
<organism evidence="3 4">
    <name type="scientific">Ascobolus immersus RN42</name>
    <dbReference type="NCBI Taxonomy" id="1160509"/>
    <lineage>
        <taxon>Eukaryota</taxon>
        <taxon>Fungi</taxon>
        <taxon>Dikarya</taxon>
        <taxon>Ascomycota</taxon>
        <taxon>Pezizomycotina</taxon>
        <taxon>Pezizomycetes</taxon>
        <taxon>Pezizales</taxon>
        <taxon>Ascobolaceae</taxon>
        <taxon>Ascobolus</taxon>
    </lineage>
</organism>
<accession>A0A3N4IHL4</accession>
<evidence type="ECO:0000313" key="4">
    <source>
        <dbReference type="Proteomes" id="UP000275078"/>
    </source>
</evidence>